<evidence type="ECO:0000313" key="2">
    <source>
        <dbReference type="EMBL" id="CEG22528.1"/>
    </source>
</evidence>
<dbReference type="GO" id="GO:0032259">
    <property type="term" value="P:methylation"/>
    <property type="evidence" value="ECO:0007669"/>
    <property type="project" value="UniProtKB-KW"/>
</dbReference>
<dbReference type="RefSeq" id="WP_052651331.1">
    <property type="nucleotide sequence ID" value="NZ_CCXS01000001.1"/>
</dbReference>
<sequence length="243" mass="27775">MIYKGPSAYNEESFLENYLKRRNREESPNNAIEKPILMELIQTVKGQEVLDLGCGDAAYGLDLMEIGARSYTGIEGSKQMAELAKKTTAGSGIQIINESLEAADFGNGIYDLVTSRFVVHYLLDIESLFAKVHASLKEKGRFIFSIQHPLTTSSFKSKAQGGKREDWIVDDYFIEGERNEPWVRETIRKYHWTTEHYITALLAAGFQLQALREGKPERSRFATKEEYDRRTRVPIMLIFSCEK</sequence>
<protein>
    <submittedName>
        <fullName evidence="2">Ubiquinone biosynthesis O-methyltransferase</fullName>
    </submittedName>
</protein>
<evidence type="ECO:0000259" key="1">
    <source>
        <dbReference type="Pfam" id="PF08241"/>
    </source>
</evidence>
<dbReference type="InterPro" id="IPR029063">
    <property type="entry name" value="SAM-dependent_MTases_sf"/>
</dbReference>
<keyword evidence="2" id="KW-0808">Transferase</keyword>
<feature type="domain" description="Methyltransferase type 11" evidence="1">
    <location>
        <begin position="50"/>
        <end position="144"/>
    </location>
</feature>
<dbReference type="CDD" id="cd02440">
    <property type="entry name" value="AdoMet_MTases"/>
    <property type="match status" value="1"/>
</dbReference>
<dbReference type="PANTHER" id="PTHR43861:SF1">
    <property type="entry name" value="TRANS-ACONITATE 2-METHYLTRANSFERASE"/>
    <property type="match status" value="1"/>
</dbReference>
<dbReference type="AlphaFoldDB" id="A0A098EJQ3"/>
<dbReference type="Pfam" id="PF08241">
    <property type="entry name" value="Methyltransf_11"/>
    <property type="match status" value="1"/>
</dbReference>
<accession>A0A098EJQ3</accession>
<proteinExistence type="predicted"/>
<keyword evidence="2" id="KW-0830">Ubiquinone</keyword>
<keyword evidence="3" id="KW-1185">Reference proteome</keyword>
<dbReference type="Gene3D" id="3.40.50.150">
    <property type="entry name" value="Vaccinia Virus protein VP39"/>
    <property type="match status" value="1"/>
</dbReference>
<organism evidence="2 3">
    <name type="scientific">Planococcus massiliensis</name>
    <dbReference type="NCBI Taxonomy" id="1499687"/>
    <lineage>
        <taxon>Bacteria</taxon>
        <taxon>Bacillati</taxon>
        <taxon>Bacillota</taxon>
        <taxon>Bacilli</taxon>
        <taxon>Bacillales</taxon>
        <taxon>Caryophanaceae</taxon>
        <taxon>Planococcus</taxon>
    </lineage>
</organism>
<dbReference type="Proteomes" id="UP000043699">
    <property type="component" value="Unassembled WGS sequence"/>
</dbReference>
<dbReference type="OrthoDB" id="9791837at2"/>
<dbReference type="EMBL" id="CCXS01000001">
    <property type="protein sequence ID" value="CEG22528.1"/>
    <property type="molecule type" value="Genomic_DNA"/>
</dbReference>
<dbReference type="SUPFAM" id="SSF53335">
    <property type="entry name" value="S-adenosyl-L-methionine-dependent methyltransferases"/>
    <property type="match status" value="1"/>
</dbReference>
<dbReference type="InterPro" id="IPR013216">
    <property type="entry name" value="Methyltransf_11"/>
</dbReference>
<name>A0A098EJQ3_9BACL</name>
<gene>
    <name evidence="2" type="primary">ubiG</name>
    <name evidence="2" type="ORF">BN1080_01457</name>
</gene>
<keyword evidence="2" id="KW-0489">Methyltransferase</keyword>
<evidence type="ECO:0000313" key="3">
    <source>
        <dbReference type="Proteomes" id="UP000043699"/>
    </source>
</evidence>
<dbReference type="STRING" id="1499687.BN1080_01457"/>
<dbReference type="PANTHER" id="PTHR43861">
    <property type="entry name" value="TRANS-ACONITATE 2-METHYLTRANSFERASE-RELATED"/>
    <property type="match status" value="1"/>
</dbReference>
<dbReference type="GO" id="GO:0008757">
    <property type="term" value="F:S-adenosylmethionine-dependent methyltransferase activity"/>
    <property type="evidence" value="ECO:0007669"/>
    <property type="project" value="InterPro"/>
</dbReference>
<reference evidence="2 3" key="1">
    <citation type="submission" date="2014-09" db="EMBL/GenBank/DDBJ databases">
        <authorList>
            <person name="Urmite Genomes Urmite Genomes"/>
        </authorList>
    </citation>
    <scope>NUCLEOTIDE SEQUENCE [LARGE SCALE GENOMIC DNA]</scope>
    <source>
        <strain evidence="2 3">ES2</strain>
    </source>
</reference>